<gene>
    <name evidence="1" type="ORF">DPMN_159520</name>
</gene>
<dbReference type="AlphaFoldDB" id="A0A9D4EPB0"/>
<dbReference type="Proteomes" id="UP000828390">
    <property type="component" value="Unassembled WGS sequence"/>
</dbReference>
<comment type="caution">
    <text evidence="1">The sequence shown here is derived from an EMBL/GenBank/DDBJ whole genome shotgun (WGS) entry which is preliminary data.</text>
</comment>
<proteinExistence type="predicted"/>
<reference evidence="1" key="1">
    <citation type="journal article" date="2019" name="bioRxiv">
        <title>The Genome of the Zebra Mussel, Dreissena polymorpha: A Resource for Invasive Species Research.</title>
        <authorList>
            <person name="McCartney M.A."/>
            <person name="Auch B."/>
            <person name="Kono T."/>
            <person name="Mallez S."/>
            <person name="Zhang Y."/>
            <person name="Obille A."/>
            <person name="Becker A."/>
            <person name="Abrahante J.E."/>
            <person name="Garbe J."/>
            <person name="Badalamenti J.P."/>
            <person name="Herman A."/>
            <person name="Mangelson H."/>
            <person name="Liachko I."/>
            <person name="Sullivan S."/>
            <person name="Sone E.D."/>
            <person name="Koren S."/>
            <person name="Silverstein K.A.T."/>
            <person name="Beckman K.B."/>
            <person name="Gohl D.M."/>
        </authorList>
    </citation>
    <scope>NUCLEOTIDE SEQUENCE</scope>
    <source>
        <strain evidence="1">Duluth1</strain>
        <tissue evidence="1">Whole animal</tissue>
    </source>
</reference>
<reference evidence="1" key="2">
    <citation type="submission" date="2020-11" db="EMBL/GenBank/DDBJ databases">
        <authorList>
            <person name="McCartney M.A."/>
            <person name="Auch B."/>
            <person name="Kono T."/>
            <person name="Mallez S."/>
            <person name="Becker A."/>
            <person name="Gohl D.M."/>
            <person name="Silverstein K.A.T."/>
            <person name="Koren S."/>
            <person name="Bechman K.B."/>
            <person name="Herman A."/>
            <person name="Abrahante J.E."/>
            <person name="Garbe J."/>
        </authorList>
    </citation>
    <scope>NUCLEOTIDE SEQUENCE</scope>
    <source>
        <strain evidence="1">Duluth1</strain>
        <tissue evidence="1">Whole animal</tissue>
    </source>
</reference>
<organism evidence="1 2">
    <name type="scientific">Dreissena polymorpha</name>
    <name type="common">Zebra mussel</name>
    <name type="synonym">Mytilus polymorpha</name>
    <dbReference type="NCBI Taxonomy" id="45954"/>
    <lineage>
        <taxon>Eukaryota</taxon>
        <taxon>Metazoa</taxon>
        <taxon>Spiralia</taxon>
        <taxon>Lophotrochozoa</taxon>
        <taxon>Mollusca</taxon>
        <taxon>Bivalvia</taxon>
        <taxon>Autobranchia</taxon>
        <taxon>Heteroconchia</taxon>
        <taxon>Euheterodonta</taxon>
        <taxon>Imparidentia</taxon>
        <taxon>Neoheterodontei</taxon>
        <taxon>Myida</taxon>
        <taxon>Dreissenoidea</taxon>
        <taxon>Dreissenidae</taxon>
        <taxon>Dreissena</taxon>
    </lineage>
</organism>
<name>A0A9D4EPB0_DREPO</name>
<keyword evidence="2" id="KW-1185">Reference proteome</keyword>
<evidence type="ECO:0000313" key="2">
    <source>
        <dbReference type="Proteomes" id="UP000828390"/>
    </source>
</evidence>
<evidence type="ECO:0000313" key="1">
    <source>
        <dbReference type="EMBL" id="KAH3781620.1"/>
    </source>
</evidence>
<sequence>MAASTTDSPYGGHAYVYLLAIPYDLFRNYRWNLDQASHLSFCGNYELFDVLRNSNENERQMSCGPKCSVRRRVTGGDDVATCRPLAPTFIASRALVGGVKRIGNTWWEKRSRRAASEVDGKCFPTAARGRMFQPLKGHDQALPVADPVDSYSEASRPFKRPSIRIEIRSNGLQQNVVSHNSRKAALKTHAVPVRLATHQESDNLMIHIHNYHRKHLRMLTYPIRPGIEPVNSH</sequence>
<protein>
    <submittedName>
        <fullName evidence="1">Uncharacterized protein</fullName>
    </submittedName>
</protein>
<dbReference type="EMBL" id="JAIWYP010000008">
    <property type="protein sequence ID" value="KAH3781620.1"/>
    <property type="molecule type" value="Genomic_DNA"/>
</dbReference>
<accession>A0A9D4EPB0</accession>